<name>A0AAD6V947_9AGAR</name>
<dbReference type="PANTHER" id="PTHR21310:SF39">
    <property type="entry name" value="AMINOGLYCOSIDE PHOSPHOTRANSFERASE DOMAIN-CONTAINING PROTEIN"/>
    <property type="match status" value="1"/>
</dbReference>
<protein>
    <submittedName>
        <fullName evidence="2">Kinase-like domain-containing protein</fullName>
    </submittedName>
</protein>
<dbReference type="InterPro" id="IPR011009">
    <property type="entry name" value="Kinase-like_dom_sf"/>
</dbReference>
<dbReference type="PANTHER" id="PTHR21310">
    <property type="entry name" value="AMINOGLYCOSIDE PHOSPHOTRANSFERASE-RELATED-RELATED"/>
    <property type="match status" value="1"/>
</dbReference>
<dbReference type="GO" id="GO:0016301">
    <property type="term" value="F:kinase activity"/>
    <property type="evidence" value="ECO:0007669"/>
    <property type="project" value="UniProtKB-KW"/>
</dbReference>
<keyword evidence="3" id="KW-1185">Reference proteome</keyword>
<comment type="caution">
    <text evidence="2">The sequence shown here is derived from an EMBL/GenBank/DDBJ whole genome shotgun (WGS) entry which is preliminary data.</text>
</comment>
<sequence>MGPLSVLLQDSIASLSDLEILDLFREGRRLSDIDHPFAEGQVILITDDTVAKVSQDVDEEVTYPSEAFALDVISQHTTIPVPRIRKVVKRRHGDYLIVMDLIQGRQLATLWPAMTSTERANVVEKLRDYVQQLRKISIPQRQIPGPLDRDLTPRTCESPPVFGQVVSSRGPFASYADLEAFFTDRRRKMMNYTGVDITPFNASYPLVLTHQDLNPRNIIVGEDDTLSIVDWSWAGFYPEWWESVAMKAQAENEEAVQGSRDPSWEAIIPQVCGEYMDMEDWLASVEQSFSWS</sequence>
<dbReference type="Pfam" id="PF01636">
    <property type="entry name" value="APH"/>
    <property type="match status" value="1"/>
</dbReference>
<dbReference type="EMBL" id="JARJCW010000041">
    <property type="protein sequence ID" value="KAJ7206040.1"/>
    <property type="molecule type" value="Genomic_DNA"/>
</dbReference>
<dbReference type="Gene3D" id="3.90.1200.10">
    <property type="match status" value="1"/>
</dbReference>
<feature type="domain" description="Aminoglycoside phosphotransferase" evidence="1">
    <location>
        <begin position="42"/>
        <end position="238"/>
    </location>
</feature>
<dbReference type="InterPro" id="IPR051678">
    <property type="entry name" value="AGP_Transferase"/>
</dbReference>
<evidence type="ECO:0000313" key="2">
    <source>
        <dbReference type="EMBL" id="KAJ7206040.1"/>
    </source>
</evidence>
<dbReference type="AlphaFoldDB" id="A0AAD6V947"/>
<dbReference type="InterPro" id="IPR002575">
    <property type="entry name" value="Aminoglycoside_PTrfase"/>
</dbReference>
<evidence type="ECO:0000259" key="1">
    <source>
        <dbReference type="Pfam" id="PF01636"/>
    </source>
</evidence>
<keyword evidence="2" id="KW-0418">Kinase</keyword>
<evidence type="ECO:0000313" key="3">
    <source>
        <dbReference type="Proteomes" id="UP001219525"/>
    </source>
</evidence>
<dbReference type="Proteomes" id="UP001219525">
    <property type="component" value="Unassembled WGS sequence"/>
</dbReference>
<gene>
    <name evidence="2" type="ORF">GGX14DRAFT_644010</name>
</gene>
<proteinExistence type="predicted"/>
<keyword evidence="2" id="KW-0808">Transferase</keyword>
<reference evidence="2" key="1">
    <citation type="submission" date="2023-03" db="EMBL/GenBank/DDBJ databases">
        <title>Massive genome expansion in bonnet fungi (Mycena s.s.) driven by repeated elements and novel gene families across ecological guilds.</title>
        <authorList>
            <consortium name="Lawrence Berkeley National Laboratory"/>
            <person name="Harder C.B."/>
            <person name="Miyauchi S."/>
            <person name="Viragh M."/>
            <person name="Kuo A."/>
            <person name="Thoen E."/>
            <person name="Andreopoulos B."/>
            <person name="Lu D."/>
            <person name="Skrede I."/>
            <person name="Drula E."/>
            <person name="Henrissat B."/>
            <person name="Morin E."/>
            <person name="Kohler A."/>
            <person name="Barry K."/>
            <person name="LaButti K."/>
            <person name="Morin E."/>
            <person name="Salamov A."/>
            <person name="Lipzen A."/>
            <person name="Mereny Z."/>
            <person name="Hegedus B."/>
            <person name="Baldrian P."/>
            <person name="Stursova M."/>
            <person name="Weitz H."/>
            <person name="Taylor A."/>
            <person name="Grigoriev I.V."/>
            <person name="Nagy L.G."/>
            <person name="Martin F."/>
            <person name="Kauserud H."/>
        </authorList>
    </citation>
    <scope>NUCLEOTIDE SEQUENCE</scope>
    <source>
        <strain evidence="2">9144</strain>
    </source>
</reference>
<organism evidence="2 3">
    <name type="scientific">Mycena pura</name>
    <dbReference type="NCBI Taxonomy" id="153505"/>
    <lineage>
        <taxon>Eukaryota</taxon>
        <taxon>Fungi</taxon>
        <taxon>Dikarya</taxon>
        <taxon>Basidiomycota</taxon>
        <taxon>Agaricomycotina</taxon>
        <taxon>Agaricomycetes</taxon>
        <taxon>Agaricomycetidae</taxon>
        <taxon>Agaricales</taxon>
        <taxon>Marasmiineae</taxon>
        <taxon>Mycenaceae</taxon>
        <taxon>Mycena</taxon>
    </lineage>
</organism>
<dbReference type="SUPFAM" id="SSF56112">
    <property type="entry name" value="Protein kinase-like (PK-like)"/>
    <property type="match status" value="1"/>
</dbReference>
<accession>A0AAD6V947</accession>